<dbReference type="KEGG" id="aser:Asera_01970"/>
<gene>
    <name evidence="3" type="ORF">Asera_01970</name>
</gene>
<evidence type="ECO:0000313" key="4">
    <source>
        <dbReference type="Proteomes" id="UP000680750"/>
    </source>
</evidence>
<evidence type="ECO:0000256" key="1">
    <source>
        <dbReference type="SAM" id="MobiDB-lite"/>
    </source>
</evidence>
<keyword evidence="2" id="KW-0472">Membrane</keyword>
<feature type="region of interest" description="Disordered" evidence="1">
    <location>
        <begin position="44"/>
        <end position="77"/>
    </location>
</feature>
<evidence type="ECO:0000313" key="3">
    <source>
        <dbReference type="EMBL" id="BCJ26089.1"/>
    </source>
</evidence>
<dbReference type="Proteomes" id="UP000680750">
    <property type="component" value="Chromosome"/>
</dbReference>
<evidence type="ECO:0000256" key="2">
    <source>
        <dbReference type="SAM" id="Phobius"/>
    </source>
</evidence>
<name>A0A810KUQ0_9ACTN</name>
<dbReference type="Pfam" id="PF12277">
    <property type="entry name" value="DUF3618"/>
    <property type="match status" value="1"/>
</dbReference>
<reference evidence="3" key="1">
    <citation type="submission" date="2020-08" db="EMBL/GenBank/DDBJ databases">
        <title>Whole genome shotgun sequence of Actinocatenispora sera NBRC 101916.</title>
        <authorList>
            <person name="Komaki H."/>
            <person name="Tamura T."/>
        </authorList>
    </citation>
    <scope>NUCLEOTIDE SEQUENCE</scope>
    <source>
        <strain evidence="3">NBRC 101916</strain>
    </source>
</reference>
<keyword evidence="2" id="KW-0812">Transmembrane</keyword>
<keyword evidence="2" id="KW-1133">Transmembrane helix</keyword>
<dbReference type="InterPro" id="IPR022062">
    <property type="entry name" value="DUF3618"/>
</dbReference>
<evidence type="ECO:0008006" key="5">
    <source>
        <dbReference type="Google" id="ProtNLM"/>
    </source>
</evidence>
<protein>
    <recommendedName>
        <fullName evidence="5">DUF3618 domain-containing protein</fullName>
    </recommendedName>
</protein>
<organism evidence="3 4">
    <name type="scientific">Actinocatenispora sera</name>
    <dbReference type="NCBI Taxonomy" id="390989"/>
    <lineage>
        <taxon>Bacteria</taxon>
        <taxon>Bacillati</taxon>
        <taxon>Actinomycetota</taxon>
        <taxon>Actinomycetes</taxon>
        <taxon>Micromonosporales</taxon>
        <taxon>Micromonosporaceae</taxon>
        <taxon>Actinocatenispora</taxon>
    </lineage>
</organism>
<feature type="transmembrane region" description="Helical" evidence="2">
    <location>
        <begin position="97"/>
        <end position="116"/>
    </location>
</feature>
<proteinExistence type="predicted"/>
<keyword evidence="4" id="KW-1185">Reference proteome</keyword>
<dbReference type="AlphaFoldDB" id="A0A810KUQ0"/>
<sequence>MGAQPEKVTPEQIRERMADTRASLSANVHAFRDRATPRALAQDLLHRRRSGRTPLPAGSTGTAGEIESADSAGTEEAPNPVRIVAGLVGRQLAERPLLCGAAALVLGVAVAVLVPGPRRK</sequence>
<dbReference type="EMBL" id="AP023354">
    <property type="protein sequence ID" value="BCJ26089.1"/>
    <property type="molecule type" value="Genomic_DNA"/>
</dbReference>
<accession>A0A810KUQ0</accession>